<name>A0A1E1M7X3_RHYSE</name>
<evidence type="ECO:0000313" key="2">
    <source>
        <dbReference type="EMBL" id="CZT45200.1"/>
    </source>
</evidence>
<evidence type="ECO:0000313" key="3">
    <source>
        <dbReference type="Proteomes" id="UP000177625"/>
    </source>
</evidence>
<feature type="region of interest" description="Disordered" evidence="1">
    <location>
        <begin position="20"/>
        <end position="41"/>
    </location>
</feature>
<organism evidence="2 3">
    <name type="scientific">Rhynchosporium secalis</name>
    <name type="common">Barley scald fungus</name>
    <dbReference type="NCBI Taxonomy" id="38038"/>
    <lineage>
        <taxon>Eukaryota</taxon>
        <taxon>Fungi</taxon>
        <taxon>Dikarya</taxon>
        <taxon>Ascomycota</taxon>
        <taxon>Pezizomycotina</taxon>
        <taxon>Leotiomycetes</taxon>
        <taxon>Helotiales</taxon>
        <taxon>Ploettnerulaceae</taxon>
        <taxon>Rhynchosporium</taxon>
    </lineage>
</organism>
<evidence type="ECO:0000256" key="1">
    <source>
        <dbReference type="SAM" id="MobiDB-lite"/>
    </source>
</evidence>
<dbReference type="Proteomes" id="UP000177625">
    <property type="component" value="Unassembled WGS sequence"/>
</dbReference>
<proteinExistence type="predicted"/>
<dbReference type="EMBL" id="FJVC01000201">
    <property type="protein sequence ID" value="CZT45200.1"/>
    <property type="molecule type" value="Genomic_DNA"/>
</dbReference>
<sequence length="41" mass="4429">MAEIYANSVLTICADAAAGPHKDIFDSSNKRLPDWTQGAYS</sequence>
<protein>
    <submittedName>
        <fullName evidence="2">Uncharacterized protein</fullName>
    </submittedName>
</protein>
<keyword evidence="3" id="KW-1185">Reference proteome</keyword>
<feature type="compositionally biased region" description="Basic and acidic residues" evidence="1">
    <location>
        <begin position="20"/>
        <end position="33"/>
    </location>
</feature>
<dbReference type="AlphaFoldDB" id="A0A1E1M7X3"/>
<accession>A0A1E1M7X3</accession>
<reference evidence="3" key="1">
    <citation type="submission" date="2016-03" db="EMBL/GenBank/DDBJ databases">
        <authorList>
            <person name="Guldener U."/>
        </authorList>
    </citation>
    <scope>NUCLEOTIDE SEQUENCE [LARGE SCALE GENOMIC DNA]</scope>
</reference>
<gene>
    <name evidence="2" type="ORF">RSE6_05491</name>
</gene>